<protein>
    <submittedName>
        <fullName evidence="1">Uncharacterized protein</fullName>
    </submittedName>
</protein>
<evidence type="ECO:0000313" key="2">
    <source>
        <dbReference type="Proteomes" id="UP000199701"/>
    </source>
</evidence>
<keyword evidence="2" id="KW-1185">Reference proteome</keyword>
<sequence>MEARDNVKFMSGGSQCARFNVSSIPEVLCCNM</sequence>
<dbReference type="Proteomes" id="UP000199701">
    <property type="component" value="Unassembled WGS sequence"/>
</dbReference>
<accession>A0A1I0QZH8</accession>
<evidence type="ECO:0000313" key="1">
    <source>
        <dbReference type="EMBL" id="SEW33393.1"/>
    </source>
</evidence>
<name>A0A1I0QZH8_9FIRM</name>
<gene>
    <name evidence="1" type="ORF">SAMN05421659_110105</name>
</gene>
<reference evidence="1 2" key="1">
    <citation type="submission" date="2016-10" db="EMBL/GenBank/DDBJ databases">
        <authorList>
            <person name="de Groot N.N."/>
        </authorList>
    </citation>
    <scope>NUCLEOTIDE SEQUENCE [LARGE SCALE GENOMIC DNA]</scope>
    <source>
        <strain evidence="1 2">DSM 9179</strain>
    </source>
</reference>
<organism evidence="1 2">
    <name type="scientific">[Clostridium] fimetarium</name>
    <dbReference type="NCBI Taxonomy" id="99656"/>
    <lineage>
        <taxon>Bacteria</taxon>
        <taxon>Bacillati</taxon>
        <taxon>Bacillota</taxon>
        <taxon>Clostridia</taxon>
        <taxon>Lachnospirales</taxon>
        <taxon>Lachnospiraceae</taxon>
    </lineage>
</organism>
<dbReference type="EMBL" id="FOJI01000010">
    <property type="protein sequence ID" value="SEW33393.1"/>
    <property type="molecule type" value="Genomic_DNA"/>
</dbReference>
<dbReference type="AlphaFoldDB" id="A0A1I0QZH8"/>
<dbReference type="STRING" id="99656.SAMN05421659_110105"/>
<proteinExistence type="predicted"/>